<dbReference type="OrthoDB" id="5351104at2"/>
<feature type="coiled-coil region" evidence="1">
    <location>
        <begin position="258"/>
        <end position="285"/>
    </location>
</feature>
<dbReference type="STRING" id="1073353.H740_05050"/>
<sequence>MLVKFLPTYTGGGLGSINYLLNERKAAGTAKVVKGDENLTRAIIKGIDFKQKTCFGVLSFEEKHDFLDEEQKLKIIKDFERALLGDYMLDRVNVLWVEHSDKNGRLELNFLIPKIDLITGKSFNPYLAKFDQHRIDLIKRMINDEYNLSSPDDPAREQTISASKKNIGHYQNLEELDKKLHDLAKEGYIKNRDHMIELLNQSGIEVTRSTKKSITVVLPNQKTKNRLKGGIYDANFTGAQGLGELGQSSSRRIKEFHNRDTQAERERNRRKLEELIEKRDRFNKRKFRASLSRDNIEPEQEQKMDIGTHGYDGADNRNSGGISDALLCTGAANQENEIGCDQGVASDFRRANEKDGDNGGMDDTASLETFRTRSGRKDAVLHIDLSEQGDLRAKRQILHTYENGVEDDDIGRSIVQRKRELDADDQERKERTRIAEEGLDRKIREGVIEFAAIECKFDRMHAIFDKRLREQNIRIVASAKRKIREIFGVFKKEINKFARKIQRTIEKIRIFEREVSRIVVDEQYLKNKNIEMSFGADDELLKVLGQENENVWGMDTR</sequence>
<protein>
    <submittedName>
        <fullName evidence="2">Mobilization protein</fullName>
    </submittedName>
</protein>
<dbReference type="AlphaFoldDB" id="M3I281"/>
<keyword evidence="1" id="KW-0175">Coiled coil</keyword>
<evidence type="ECO:0000313" key="2">
    <source>
        <dbReference type="EMBL" id="EMG30724.1"/>
    </source>
</evidence>
<proteinExistence type="predicted"/>
<dbReference type="Proteomes" id="UP000011782">
    <property type="component" value="Unassembled WGS sequence"/>
</dbReference>
<dbReference type="EMBL" id="AOTD01000127">
    <property type="protein sequence ID" value="EMG30724.1"/>
    <property type="molecule type" value="Genomic_DNA"/>
</dbReference>
<evidence type="ECO:0000256" key="1">
    <source>
        <dbReference type="SAM" id="Coils"/>
    </source>
</evidence>
<gene>
    <name evidence="2" type="ORF">H740_05050</name>
</gene>
<evidence type="ECO:0000313" key="3">
    <source>
        <dbReference type="Proteomes" id="UP000011782"/>
    </source>
</evidence>
<name>M3I281_9BACT</name>
<reference evidence="2 3" key="1">
    <citation type="submission" date="2013-02" db="EMBL/GenBank/DDBJ databases">
        <title>Co-occurrence of anaerobic bacteria in colorectal carcinomas.</title>
        <authorList>
            <person name="Holt R.A."/>
            <person name="Warren R.L."/>
            <person name="Allen-Vercoe E."/>
            <person name="Pleasance S."/>
            <person name="Freeman D.J."/>
            <person name="Watson P."/>
            <person name="Moore R."/>
            <person name="Cochrane K."/>
        </authorList>
    </citation>
    <scope>NUCLEOTIDE SEQUENCE [LARGE SCALE GENOMIC DNA]</scope>
    <source>
        <strain evidence="2 3">CC57C</strain>
    </source>
</reference>
<organism evidence="2 3">
    <name type="scientific">Campylobacter showae CC57C</name>
    <dbReference type="NCBI Taxonomy" id="1073353"/>
    <lineage>
        <taxon>Bacteria</taxon>
        <taxon>Pseudomonadati</taxon>
        <taxon>Campylobacterota</taxon>
        <taxon>Epsilonproteobacteria</taxon>
        <taxon>Campylobacterales</taxon>
        <taxon>Campylobacteraceae</taxon>
        <taxon>Campylobacter</taxon>
    </lineage>
</organism>
<dbReference type="RefSeq" id="WP_002951981.1">
    <property type="nucleotide sequence ID" value="NZ_AOTD01000127.1"/>
</dbReference>
<dbReference type="PATRIC" id="fig|1073353.3.peg.1079"/>
<comment type="caution">
    <text evidence="2">The sequence shown here is derived from an EMBL/GenBank/DDBJ whole genome shotgun (WGS) entry which is preliminary data.</text>
</comment>
<accession>M3I281</accession>